<sequence>MATSRTIPMPWDEASRLEAVRALRLLDTPPEERFDRITRIARDMFGVRMALINLVDADRQWSKSRLGLDAPEVPRIMSFCSHAILQDDIFLIQDASLDPRFADNAFVAGDPGIRFYAGKPLHSLDGKKVGTLCLLDTRPHTLTDEERGKLTSLSAWAEREVNAYISDADAARRWEYKLRLAHVLEHAIEGVLSISLDGVIETVNPAACQMFRLGAADLIGRNVRDILPQADHARHDAFMERMRLDSGPEKPLEFEVTGKRGDGELFPAEVSLRKLGSGDQVIYAGVVRDISERRHLERARSAFVSSVSHELRTPLTSVVGALGLLREEFSGLSVAETTELLEIAYLNGQRLQSLINDILDIEKLDAGMMRFSADVVQVGSLVSEACRLNLPFASKYKVRLECEGADMQGSIRVDASRINQVLTNLISNACKFSPRDAAVVVSSRVDGGMVRISVRDHGPGISDEFRSRIFQRFAQGPSDRKVKNEGTGLGLSLAKTMVEKMGGRIGFDSVAGQGATFHVSFPLVPAAAESVFTEAS</sequence>
<dbReference type="RefSeq" id="WP_163960500.1">
    <property type="nucleotide sequence ID" value="NZ_JAAIVB010000010.1"/>
</dbReference>
<dbReference type="FunFam" id="3.30.565.10:FF:000006">
    <property type="entry name" value="Sensor histidine kinase WalK"/>
    <property type="match status" value="1"/>
</dbReference>
<dbReference type="EMBL" id="JAAIVB010000010">
    <property type="protein sequence ID" value="NEX60004.1"/>
    <property type="molecule type" value="Genomic_DNA"/>
</dbReference>
<evidence type="ECO:0000256" key="8">
    <source>
        <dbReference type="ARBA" id="ARBA00023136"/>
    </source>
</evidence>
<dbReference type="GO" id="GO:0005886">
    <property type="term" value="C:plasma membrane"/>
    <property type="evidence" value="ECO:0007669"/>
    <property type="project" value="UniProtKB-SubCell"/>
</dbReference>
<comment type="caution">
    <text evidence="12">The sequence shown here is derived from an EMBL/GenBank/DDBJ whole genome shotgun (WGS) entry which is preliminary data.</text>
</comment>
<dbReference type="InterPro" id="IPR005467">
    <property type="entry name" value="His_kinase_dom"/>
</dbReference>
<dbReference type="SUPFAM" id="SSF55785">
    <property type="entry name" value="PYP-like sensor domain (PAS domain)"/>
    <property type="match status" value="1"/>
</dbReference>
<dbReference type="Pfam" id="PF02518">
    <property type="entry name" value="HATPase_c"/>
    <property type="match status" value="1"/>
</dbReference>
<dbReference type="GO" id="GO:0009927">
    <property type="term" value="F:histidine phosphotransfer kinase activity"/>
    <property type="evidence" value="ECO:0007669"/>
    <property type="project" value="TreeGrafter"/>
</dbReference>
<dbReference type="PROSITE" id="PS50113">
    <property type="entry name" value="PAC"/>
    <property type="match status" value="1"/>
</dbReference>
<comment type="subcellular location">
    <subcellularLocation>
        <location evidence="2">Cell inner membrane</location>
        <topology evidence="2">Multi-pass membrane protein</topology>
    </subcellularLocation>
</comment>
<dbReference type="PROSITE" id="PS50109">
    <property type="entry name" value="HIS_KIN"/>
    <property type="match status" value="1"/>
</dbReference>
<dbReference type="SUPFAM" id="SSF55781">
    <property type="entry name" value="GAF domain-like"/>
    <property type="match status" value="1"/>
</dbReference>
<evidence type="ECO:0000313" key="13">
    <source>
        <dbReference type="Proteomes" id="UP000482155"/>
    </source>
</evidence>
<reference evidence="12 13" key="1">
    <citation type="submission" date="2020-02" db="EMBL/GenBank/DDBJ databases">
        <authorList>
            <person name="Kim M.K."/>
        </authorList>
    </citation>
    <scope>NUCLEOTIDE SEQUENCE [LARGE SCALE GENOMIC DNA]</scope>
    <source>
        <strain evidence="12 13">17J57-3</strain>
    </source>
</reference>
<dbReference type="InterPro" id="IPR000014">
    <property type="entry name" value="PAS"/>
</dbReference>
<dbReference type="Proteomes" id="UP000482155">
    <property type="component" value="Unassembled WGS sequence"/>
</dbReference>
<name>A0A6B3SGL1_9BURK</name>
<evidence type="ECO:0000256" key="3">
    <source>
        <dbReference type="ARBA" id="ARBA00012438"/>
    </source>
</evidence>
<dbReference type="CDD" id="cd00130">
    <property type="entry name" value="PAS"/>
    <property type="match status" value="1"/>
</dbReference>
<keyword evidence="6" id="KW-0418">Kinase</keyword>
<dbReference type="Gene3D" id="3.30.565.10">
    <property type="entry name" value="Histidine kinase-like ATPase, C-terminal domain"/>
    <property type="match status" value="1"/>
</dbReference>
<keyword evidence="4" id="KW-0597">Phosphoprotein</keyword>
<dbReference type="SMART" id="SM00065">
    <property type="entry name" value="GAF"/>
    <property type="match status" value="1"/>
</dbReference>
<gene>
    <name evidence="12" type="ORF">G3574_02835</name>
</gene>
<comment type="catalytic activity">
    <reaction evidence="1">
        <text>ATP + protein L-histidine = ADP + protein N-phospho-L-histidine.</text>
        <dbReference type="EC" id="2.7.13.3"/>
    </reaction>
</comment>
<dbReference type="SMART" id="SM00387">
    <property type="entry name" value="HATPase_c"/>
    <property type="match status" value="1"/>
</dbReference>
<feature type="domain" description="PAC" evidence="11">
    <location>
        <begin position="250"/>
        <end position="302"/>
    </location>
</feature>
<dbReference type="InterPro" id="IPR036097">
    <property type="entry name" value="HisK_dim/P_sf"/>
</dbReference>
<dbReference type="GO" id="GO:0000155">
    <property type="term" value="F:phosphorelay sensor kinase activity"/>
    <property type="evidence" value="ECO:0007669"/>
    <property type="project" value="InterPro"/>
</dbReference>
<dbReference type="NCBIfam" id="TIGR00229">
    <property type="entry name" value="sensory_box"/>
    <property type="match status" value="1"/>
</dbReference>
<evidence type="ECO:0000256" key="2">
    <source>
        <dbReference type="ARBA" id="ARBA00004429"/>
    </source>
</evidence>
<dbReference type="InterPro" id="IPR036890">
    <property type="entry name" value="HATPase_C_sf"/>
</dbReference>
<dbReference type="SUPFAM" id="SSF47384">
    <property type="entry name" value="Homodimeric domain of signal transducing histidine kinase"/>
    <property type="match status" value="1"/>
</dbReference>
<dbReference type="CDD" id="cd00075">
    <property type="entry name" value="HATPase"/>
    <property type="match status" value="1"/>
</dbReference>
<dbReference type="SUPFAM" id="SSF55874">
    <property type="entry name" value="ATPase domain of HSP90 chaperone/DNA topoisomerase II/histidine kinase"/>
    <property type="match status" value="1"/>
</dbReference>
<dbReference type="Gene3D" id="3.30.450.20">
    <property type="entry name" value="PAS domain"/>
    <property type="match status" value="1"/>
</dbReference>
<evidence type="ECO:0000259" key="11">
    <source>
        <dbReference type="PROSITE" id="PS50113"/>
    </source>
</evidence>
<evidence type="ECO:0000256" key="1">
    <source>
        <dbReference type="ARBA" id="ARBA00000085"/>
    </source>
</evidence>
<dbReference type="Gene3D" id="3.30.450.40">
    <property type="match status" value="1"/>
</dbReference>
<evidence type="ECO:0000256" key="4">
    <source>
        <dbReference type="ARBA" id="ARBA00022553"/>
    </source>
</evidence>
<dbReference type="FunFam" id="1.10.287.130:FF:000001">
    <property type="entry name" value="Two-component sensor histidine kinase"/>
    <property type="match status" value="1"/>
</dbReference>
<keyword evidence="13" id="KW-1185">Reference proteome</keyword>
<dbReference type="PANTHER" id="PTHR43047">
    <property type="entry name" value="TWO-COMPONENT HISTIDINE PROTEIN KINASE"/>
    <property type="match status" value="1"/>
</dbReference>
<dbReference type="InterPro" id="IPR003018">
    <property type="entry name" value="GAF"/>
</dbReference>
<evidence type="ECO:0000259" key="9">
    <source>
        <dbReference type="PROSITE" id="PS50109"/>
    </source>
</evidence>
<dbReference type="Pfam" id="PF00512">
    <property type="entry name" value="HisKA"/>
    <property type="match status" value="1"/>
</dbReference>
<evidence type="ECO:0000256" key="7">
    <source>
        <dbReference type="ARBA" id="ARBA00023012"/>
    </source>
</evidence>
<dbReference type="InterPro" id="IPR004358">
    <property type="entry name" value="Sig_transdc_His_kin-like_C"/>
</dbReference>
<dbReference type="PRINTS" id="PR00344">
    <property type="entry name" value="BCTRLSENSOR"/>
</dbReference>
<dbReference type="EC" id="2.7.13.3" evidence="3"/>
<feature type="domain" description="PAS" evidence="10">
    <location>
        <begin position="176"/>
        <end position="246"/>
    </location>
</feature>
<dbReference type="SMART" id="SM00091">
    <property type="entry name" value="PAS"/>
    <property type="match status" value="1"/>
</dbReference>
<protein>
    <recommendedName>
        <fullName evidence="3">histidine kinase</fullName>
        <ecNumber evidence="3">2.7.13.3</ecNumber>
    </recommendedName>
</protein>
<dbReference type="PANTHER" id="PTHR43047:SF72">
    <property type="entry name" value="OSMOSENSING HISTIDINE PROTEIN KINASE SLN1"/>
    <property type="match status" value="1"/>
</dbReference>
<dbReference type="InterPro" id="IPR003594">
    <property type="entry name" value="HATPase_dom"/>
</dbReference>
<dbReference type="AlphaFoldDB" id="A0A6B3SGL1"/>
<evidence type="ECO:0000256" key="5">
    <source>
        <dbReference type="ARBA" id="ARBA00022679"/>
    </source>
</evidence>
<keyword evidence="7" id="KW-0902">Two-component regulatory system</keyword>
<dbReference type="Gene3D" id="1.10.287.130">
    <property type="match status" value="1"/>
</dbReference>
<dbReference type="InterPro" id="IPR000700">
    <property type="entry name" value="PAS-assoc_C"/>
</dbReference>
<dbReference type="PROSITE" id="PS50112">
    <property type="entry name" value="PAS"/>
    <property type="match status" value="1"/>
</dbReference>
<accession>A0A6B3SGL1</accession>
<proteinExistence type="predicted"/>
<evidence type="ECO:0000313" key="12">
    <source>
        <dbReference type="EMBL" id="NEX60004.1"/>
    </source>
</evidence>
<dbReference type="InterPro" id="IPR035965">
    <property type="entry name" value="PAS-like_dom_sf"/>
</dbReference>
<evidence type="ECO:0000256" key="6">
    <source>
        <dbReference type="ARBA" id="ARBA00022777"/>
    </source>
</evidence>
<dbReference type="CDD" id="cd00082">
    <property type="entry name" value="HisKA"/>
    <property type="match status" value="1"/>
</dbReference>
<organism evidence="12 13">
    <name type="scientific">Noviherbaspirillum galbum</name>
    <dbReference type="NCBI Taxonomy" id="2709383"/>
    <lineage>
        <taxon>Bacteria</taxon>
        <taxon>Pseudomonadati</taxon>
        <taxon>Pseudomonadota</taxon>
        <taxon>Betaproteobacteria</taxon>
        <taxon>Burkholderiales</taxon>
        <taxon>Oxalobacteraceae</taxon>
        <taxon>Noviherbaspirillum</taxon>
    </lineage>
</organism>
<dbReference type="InterPro" id="IPR029016">
    <property type="entry name" value="GAF-like_dom_sf"/>
</dbReference>
<dbReference type="InterPro" id="IPR003661">
    <property type="entry name" value="HisK_dim/P_dom"/>
</dbReference>
<evidence type="ECO:0000259" key="10">
    <source>
        <dbReference type="PROSITE" id="PS50112"/>
    </source>
</evidence>
<dbReference type="Pfam" id="PF01590">
    <property type="entry name" value="GAF"/>
    <property type="match status" value="1"/>
</dbReference>
<dbReference type="Pfam" id="PF13426">
    <property type="entry name" value="PAS_9"/>
    <property type="match status" value="1"/>
</dbReference>
<feature type="domain" description="Histidine kinase" evidence="9">
    <location>
        <begin position="306"/>
        <end position="525"/>
    </location>
</feature>
<keyword evidence="5" id="KW-0808">Transferase</keyword>
<dbReference type="SMART" id="SM00388">
    <property type="entry name" value="HisKA"/>
    <property type="match status" value="1"/>
</dbReference>
<keyword evidence="8" id="KW-0472">Membrane</keyword>